<evidence type="ECO:0000259" key="4">
    <source>
        <dbReference type="Pfam" id="PF00535"/>
    </source>
</evidence>
<gene>
    <name evidence="5" type="primary">wbbL_2</name>
    <name evidence="5" type="ORF">NBC122_02679</name>
</gene>
<evidence type="ECO:0000256" key="2">
    <source>
        <dbReference type="ARBA" id="ARBA00022676"/>
    </source>
</evidence>
<sequence>MEIPTSHKSHGGINFKFFKIISLYQLDLAIVILNWNGKNWLEQFLPNVIRHSENADIYVIDNASGDDSVSFLKKNFPRVTIIQNEKNYGFAGGYNEGLKHIDHEFYCLLNSDVEVTENWIIPVLTIFKNDENIAAVQPKILDYNRRNYFEFAGAGGGLIDNLGYPYCRGRIFENIEEDHGQYNDEVEIFWASGCCFFIRSKDFWSQNGFDARFFAHQEEIDLCWRLKNSGRKIFYTGKSTVYHVGGGTLNKQSPQKTFLNIRNNFSMILKNTPLSNLLWLIPFRLVLDGFAGIYLGYKNGISHFWAVIRAHFSFYAQIPQTVKLRQNSQISKFYQDKWLVFKNFL</sequence>
<dbReference type="Pfam" id="PF00535">
    <property type="entry name" value="Glycos_transf_2"/>
    <property type="match status" value="1"/>
</dbReference>
<feature type="domain" description="Glycosyltransferase 2-like" evidence="4">
    <location>
        <begin position="30"/>
        <end position="202"/>
    </location>
</feature>
<name>A0A4P6ZI85_9FLAO</name>
<dbReference type="CDD" id="cd04186">
    <property type="entry name" value="GT_2_like_c"/>
    <property type="match status" value="1"/>
</dbReference>
<protein>
    <submittedName>
        <fullName evidence="5">N-acetylglucosaminyl-diphospho-decaprenol L-rhamnosyltransferase</fullName>
        <ecNumber evidence="5">2.4.1.289</ecNumber>
    </submittedName>
</protein>
<dbReference type="GO" id="GO:0102096">
    <property type="term" value="F:decaprenyl-N-acetyl-alpha-D-glucosaminyl-pyrophosphate:dTDP-alpha-L-rhamnose rhamnosyltransferase activity"/>
    <property type="evidence" value="ECO:0007669"/>
    <property type="project" value="UniProtKB-EC"/>
</dbReference>
<dbReference type="Gene3D" id="3.90.550.10">
    <property type="entry name" value="Spore Coat Polysaccharide Biosynthesis Protein SpsA, Chain A"/>
    <property type="match status" value="1"/>
</dbReference>
<keyword evidence="6" id="KW-1185">Reference proteome</keyword>
<organism evidence="5 6">
    <name type="scientific">Chryseobacterium salivictor</name>
    <dbReference type="NCBI Taxonomy" id="2547600"/>
    <lineage>
        <taxon>Bacteria</taxon>
        <taxon>Pseudomonadati</taxon>
        <taxon>Bacteroidota</taxon>
        <taxon>Flavobacteriia</taxon>
        <taxon>Flavobacteriales</taxon>
        <taxon>Weeksellaceae</taxon>
        <taxon>Chryseobacterium group</taxon>
        <taxon>Chryseobacterium</taxon>
    </lineage>
</organism>
<dbReference type="Proteomes" id="UP000294419">
    <property type="component" value="Chromosome"/>
</dbReference>
<dbReference type="PANTHER" id="PTHR43179">
    <property type="entry name" value="RHAMNOSYLTRANSFERASE WBBL"/>
    <property type="match status" value="1"/>
</dbReference>
<comment type="similarity">
    <text evidence="1">Belongs to the glycosyltransferase 2 family.</text>
</comment>
<evidence type="ECO:0000256" key="3">
    <source>
        <dbReference type="ARBA" id="ARBA00022679"/>
    </source>
</evidence>
<dbReference type="SUPFAM" id="SSF53448">
    <property type="entry name" value="Nucleotide-diphospho-sugar transferases"/>
    <property type="match status" value="1"/>
</dbReference>
<keyword evidence="3 5" id="KW-0808">Transferase</keyword>
<dbReference type="PANTHER" id="PTHR43179:SF12">
    <property type="entry name" value="GALACTOFURANOSYLTRANSFERASE GLFT2"/>
    <property type="match status" value="1"/>
</dbReference>
<dbReference type="KEGG" id="csal:NBC122_02679"/>
<dbReference type="AlphaFoldDB" id="A0A4P6ZI85"/>
<proteinExistence type="inferred from homology"/>
<evidence type="ECO:0000256" key="1">
    <source>
        <dbReference type="ARBA" id="ARBA00006739"/>
    </source>
</evidence>
<dbReference type="InterPro" id="IPR001173">
    <property type="entry name" value="Glyco_trans_2-like"/>
</dbReference>
<reference evidence="5 6" key="1">
    <citation type="submission" date="2019-03" db="EMBL/GenBank/DDBJ databases">
        <authorList>
            <person name="Kim H."/>
            <person name="Yu S.-M."/>
        </authorList>
    </citation>
    <scope>NUCLEOTIDE SEQUENCE [LARGE SCALE GENOMIC DNA]</scope>
    <source>
        <strain evidence="5 6">NBC122</strain>
    </source>
</reference>
<evidence type="ECO:0000313" key="6">
    <source>
        <dbReference type="Proteomes" id="UP000294419"/>
    </source>
</evidence>
<dbReference type="EMBL" id="CP037954">
    <property type="protein sequence ID" value="QBO59481.1"/>
    <property type="molecule type" value="Genomic_DNA"/>
</dbReference>
<accession>A0A4P6ZI85</accession>
<dbReference type="InterPro" id="IPR029044">
    <property type="entry name" value="Nucleotide-diphossugar_trans"/>
</dbReference>
<keyword evidence="2 5" id="KW-0328">Glycosyltransferase</keyword>
<evidence type="ECO:0000313" key="5">
    <source>
        <dbReference type="EMBL" id="QBO59481.1"/>
    </source>
</evidence>
<dbReference type="EC" id="2.4.1.289" evidence="5"/>